<name>A0ABS5EL64_9PROT</name>
<proteinExistence type="predicted"/>
<gene>
    <name evidence="1" type="ORF">GXW78_18975</name>
</gene>
<evidence type="ECO:0000313" key="1">
    <source>
        <dbReference type="EMBL" id="MBR0651760.1"/>
    </source>
</evidence>
<organism evidence="1 2">
    <name type="scientific">Neoroseomonas terrae</name>
    <dbReference type="NCBI Taxonomy" id="424799"/>
    <lineage>
        <taxon>Bacteria</taxon>
        <taxon>Pseudomonadati</taxon>
        <taxon>Pseudomonadota</taxon>
        <taxon>Alphaproteobacteria</taxon>
        <taxon>Acetobacterales</taxon>
        <taxon>Acetobacteraceae</taxon>
        <taxon>Neoroseomonas</taxon>
    </lineage>
</organism>
<evidence type="ECO:0000313" key="2">
    <source>
        <dbReference type="Proteomes" id="UP000698752"/>
    </source>
</evidence>
<sequence length="118" mass="11920">MLVLAGCATEAGFDARLQPLVGRSVDELVQTVGVPNSDFTTPEGRRFLQYDQLGSQGPSVAPGIGIGIGGFGWGGGGAGLGLGLGTGYPAYPSPCRTTFEVRADRVVAFSRSGAGCVA</sequence>
<accession>A0ABS5EL64</accession>
<evidence type="ECO:0008006" key="3">
    <source>
        <dbReference type="Google" id="ProtNLM"/>
    </source>
</evidence>
<keyword evidence="2" id="KW-1185">Reference proteome</keyword>
<comment type="caution">
    <text evidence="1">The sequence shown here is derived from an EMBL/GenBank/DDBJ whole genome shotgun (WGS) entry which is preliminary data.</text>
</comment>
<reference evidence="2" key="1">
    <citation type="journal article" date="2021" name="Syst. Appl. Microbiol.">
        <title>Roseomonas hellenica sp. nov., isolated from roots of wild-growing Alkanna tinctoria.</title>
        <authorList>
            <person name="Rat A."/>
            <person name="Naranjo H.D."/>
            <person name="Lebbe L."/>
            <person name="Cnockaert M."/>
            <person name="Krigas N."/>
            <person name="Grigoriadou K."/>
            <person name="Maloupa E."/>
            <person name="Willems A."/>
        </authorList>
    </citation>
    <scope>NUCLEOTIDE SEQUENCE [LARGE SCALE GENOMIC DNA]</scope>
    <source>
        <strain evidence="2">LMG 31159</strain>
    </source>
</reference>
<dbReference type="RefSeq" id="WP_211870476.1">
    <property type="nucleotide sequence ID" value="NZ_JAAEDI010000021.1"/>
</dbReference>
<dbReference type="EMBL" id="JAAEDI010000021">
    <property type="protein sequence ID" value="MBR0651760.1"/>
    <property type="molecule type" value="Genomic_DNA"/>
</dbReference>
<dbReference type="Proteomes" id="UP000698752">
    <property type="component" value="Unassembled WGS sequence"/>
</dbReference>
<protein>
    <recommendedName>
        <fullName evidence="3">Lipoprotein SmpA/OmlA domain-containing protein</fullName>
    </recommendedName>
</protein>